<keyword evidence="4" id="KW-0548">Nucleotidyltransferase</keyword>
<dbReference type="CDD" id="cd01949">
    <property type="entry name" value="GGDEF"/>
    <property type="match status" value="1"/>
</dbReference>
<feature type="domain" description="GGDEF" evidence="3">
    <location>
        <begin position="220"/>
        <end position="349"/>
    </location>
</feature>
<keyword evidence="5" id="KW-1185">Reference proteome</keyword>
<keyword evidence="4" id="KW-0808">Transferase</keyword>
<dbReference type="Proteomes" id="UP001555826">
    <property type="component" value="Unassembled WGS sequence"/>
</dbReference>
<dbReference type="PROSITE" id="PS50887">
    <property type="entry name" value="GGDEF"/>
    <property type="match status" value="1"/>
</dbReference>
<accession>A0ABV3P4M6</accession>
<feature type="transmembrane region" description="Helical" evidence="2">
    <location>
        <begin position="80"/>
        <end position="106"/>
    </location>
</feature>
<organism evidence="4 5">
    <name type="scientific">Kineococcus endophyticus</name>
    <dbReference type="NCBI Taxonomy" id="1181883"/>
    <lineage>
        <taxon>Bacteria</taxon>
        <taxon>Bacillati</taxon>
        <taxon>Actinomycetota</taxon>
        <taxon>Actinomycetes</taxon>
        <taxon>Kineosporiales</taxon>
        <taxon>Kineosporiaceae</taxon>
        <taxon>Kineococcus</taxon>
    </lineage>
</organism>
<dbReference type="PANTHER" id="PTHR44757">
    <property type="entry name" value="DIGUANYLATE CYCLASE DGCP"/>
    <property type="match status" value="1"/>
</dbReference>
<dbReference type="InterPro" id="IPR029787">
    <property type="entry name" value="Nucleotide_cyclase"/>
</dbReference>
<protein>
    <submittedName>
        <fullName evidence="4">GGDEF domain-containing protein</fullName>
        <ecNumber evidence="4">2.7.7.65</ecNumber>
    </submittedName>
</protein>
<feature type="transmembrane region" description="Helical" evidence="2">
    <location>
        <begin position="149"/>
        <end position="167"/>
    </location>
</feature>
<dbReference type="GO" id="GO:0052621">
    <property type="term" value="F:diguanylate cyclase activity"/>
    <property type="evidence" value="ECO:0007669"/>
    <property type="project" value="UniProtKB-EC"/>
</dbReference>
<proteinExistence type="predicted"/>
<keyword evidence="2" id="KW-0472">Membrane</keyword>
<dbReference type="SMART" id="SM00267">
    <property type="entry name" value="GGDEF"/>
    <property type="match status" value="1"/>
</dbReference>
<gene>
    <name evidence="4" type="ORF">AB1207_07345</name>
</gene>
<dbReference type="InterPro" id="IPR000160">
    <property type="entry name" value="GGDEF_dom"/>
</dbReference>
<reference evidence="4 5" key="1">
    <citation type="submission" date="2024-07" db="EMBL/GenBank/DDBJ databases">
        <authorList>
            <person name="Thanompreechachai J."/>
            <person name="Duangmal K."/>
        </authorList>
    </citation>
    <scope>NUCLEOTIDE SEQUENCE [LARGE SCALE GENOMIC DNA]</scope>
    <source>
        <strain evidence="4 5">KCTC 19886</strain>
    </source>
</reference>
<dbReference type="EMBL" id="JBFNQN010000004">
    <property type="protein sequence ID" value="MEW9264556.1"/>
    <property type="molecule type" value="Genomic_DNA"/>
</dbReference>
<comment type="caution">
    <text evidence="4">The sequence shown here is derived from an EMBL/GenBank/DDBJ whole genome shotgun (WGS) entry which is preliminary data.</text>
</comment>
<keyword evidence="2" id="KW-1133">Transmembrane helix</keyword>
<evidence type="ECO:0000259" key="3">
    <source>
        <dbReference type="PROSITE" id="PS50887"/>
    </source>
</evidence>
<evidence type="ECO:0000256" key="1">
    <source>
        <dbReference type="SAM" id="MobiDB-lite"/>
    </source>
</evidence>
<sequence>MRAVVPPARRELVHAVAVVLAAAVVVLSSWSLGSLTGAVQAGLAAQLLTWLPTAAATTAWAQRRLGGGDPTGRTAVRTGVLALGVATATVATGVGFLYPVVLGILLSRSLQVEPQRRALLTSALLVLAGSVLVQVVARRCQVDPVFTGAAGDLSAAVLAVLAVVGLSDTVRLARAHRDAADALAREQAEHGAELLHAATHDALTGLLNRRGLLAALEGTSGRGLVYLDLDGFKPVNDRYGHDAGDDLLVQVAHRFRAVVREEDLVARLGGDEFVVVVATSDPVAVARVADALVAALAPPLDVLGHRVVVGAGAGWATQAGPVAAQDLLRAADVAMYERKRSRRASATGPAFTSGPREPMDQT</sequence>
<keyword evidence="2" id="KW-0812">Transmembrane</keyword>
<dbReference type="PANTHER" id="PTHR44757:SF2">
    <property type="entry name" value="BIOFILM ARCHITECTURE MAINTENANCE PROTEIN MBAA"/>
    <property type="match status" value="1"/>
</dbReference>
<feature type="transmembrane region" description="Helical" evidence="2">
    <location>
        <begin position="12"/>
        <end position="32"/>
    </location>
</feature>
<feature type="transmembrane region" description="Helical" evidence="2">
    <location>
        <begin position="118"/>
        <end position="137"/>
    </location>
</feature>
<dbReference type="InterPro" id="IPR052155">
    <property type="entry name" value="Biofilm_reg_signaling"/>
</dbReference>
<dbReference type="InterPro" id="IPR043128">
    <property type="entry name" value="Rev_trsase/Diguanyl_cyclase"/>
</dbReference>
<dbReference type="Gene3D" id="3.30.70.270">
    <property type="match status" value="1"/>
</dbReference>
<dbReference type="RefSeq" id="WP_367637297.1">
    <property type="nucleotide sequence ID" value="NZ_JBFNQN010000004.1"/>
</dbReference>
<feature type="region of interest" description="Disordered" evidence="1">
    <location>
        <begin position="339"/>
        <end position="362"/>
    </location>
</feature>
<name>A0ABV3P4M6_9ACTN</name>
<dbReference type="SUPFAM" id="SSF55073">
    <property type="entry name" value="Nucleotide cyclase"/>
    <property type="match status" value="1"/>
</dbReference>
<evidence type="ECO:0000313" key="4">
    <source>
        <dbReference type="EMBL" id="MEW9264556.1"/>
    </source>
</evidence>
<evidence type="ECO:0000256" key="2">
    <source>
        <dbReference type="SAM" id="Phobius"/>
    </source>
</evidence>
<dbReference type="NCBIfam" id="TIGR00254">
    <property type="entry name" value="GGDEF"/>
    <property type="match status" value="1"/>
</dbReference>
<dbReference type="Pfam" id="PF00990">
    <property type="entry name" value="GGDEF"/>
    <property type="match status" value="1"/>
</dbReference>
<dbReference type="EC" id="2.7.7.65" evidence="4"/>
<evidence type="ECO:0000313" key="5">
    <source>
        <dbReference type="Proteomes" id="UP001555826"/>
    </source>
</evidence>